<feature type="transmembrane region" description="Helical" evidence="1">
    <location>
        <begin position="12"/>
        <end position="35"/>
    </location>
</feature>
<dbReference type="Proteomes" id="UP000219636">
    <property type="component" value="Unassembled WGS sequence"/>
</dbReference>
<feature type="transmembrane region" description="Helical" evidence="1">
    <location>
        <begin position="41"/>
        <end position="58"/>
    </location>
</feature>
<evidence type="ECO:0000313" key="3">
    <source>
        <dbReference type="Proteomes" id="UP000219636"/>
    </source>
</evidence>
<keyword evidence="1" id="KW-0812">Transmembrane</keyword>
<feature type="transmembrane region" description="Helical" evidence="1">
    <location>
        <begin position="65"/>
        <end position="86"/>
    </location>
</feature>
<evidence type="ECO:0000313" key="2">
    <source>
        <dbReference type="EMBL" id="SOC24343.1"/>
    </source>
</evidence>
<dbReference type="EMBL" id="OBMQ01000017">
    <property type="protein sequence ID" value="SOC24343.1"/>
    <property type="molecule type" value="Genomic_DNA"/>
</dbReference>
<protein>
    <submittedName>
        <fullName evidence="2">Uncharacterized protein DUF4260</fullName>
    </submittedName>
</protein>
<accession>A0A285TNT7</accession>
<reference evidence="3" key="1">
    <citation type="submission" date="2017-08" db="EMBL/GenBank/DDBJ databases">
        <authorList>
            <person name="Varghese N."/>
            <person name="Submissions S."/>
        </authorList>
    </citation>
    <scope>NUCLEOTIDE SEQUENCE [LARGE SCALE GENOMIC DNA]</scope>
    <source>
        <strain evidence="3">JC22</strain>
    </source>
</reference>
<dbReference type="Pfam" id="PF14079">
    <property type="entry name" value="DUF4260"/>
    <property type="match status" value="1"/>
</dbReference>
<keyword evidence="3" id="KW-1185">Reference proteome</keyword>
<keyword evidence="1" id="KW-1133">Transmembrane helix</keyword>
<gene>
    <name evidence="2" type="ORF">SAMN05880501_11714</name>
</gene>
<dbReference type="InterPro" id="IPR025356">
    <property type="entry name" value="DUF4260"/>
</dbReference>
<sequence length="114" mass="12899">MSKIMRLEGLVVFLLALVFYNVNEFSWVLFIILLFLPDVGMIGYAINNTVGAYIYNVFHTYTIPLLLVAVSTLLKIEVLLLIGLVWSAHIGMDRALGYGLKYSTEFKDTHLGRL</sequence>
<keyword evidence="1" id="KW-0472">Membrane</keyword>
<evidence type="ECO:0000256" key="1">
    <source>
        <dbReference type="SAM" id="Phobius"/>
    </source>
</evidence>
<proteinExistence type="predicted"/>
<name>A0A285TNT7_9BACL</name>
<organism evidence="2 3">
    <name type="scientific">Ureibacillus xyleni</name>
    <dbReference type="NCBI Taxonomy" id="614648"/>
    <lineage>
        <taxon>Bacteria</taxon>
        <taxon>Bacillati</taxon>
        <taxon>Bacillota</taxon>
        <taxon>Bacilli</taxon>
        <taxon>Bacillales</taxon>
        <taxon>Caryophanaceae</taxon>
        <taxon>Ureibacillus</taxon>
    </lineage>
</organism>
<dbReference type="AlphaFoldDB" id="A0A285TNT7"/>